<comment type="caution">
    <text evidence="1">The sequence shown here is derived from an EMBL/GenBank/DDBJ whole genome shotgun (WGS) entry which is preliminary data.</text>
</comment>
<reference evidence="1 2" key="1">
    <citation type="journal article" date="2018" name="Front. Plant Sci.">
        <title>Red Clover (Trifolium pratense) and Zigzag Clover (T. medium) - A Picture of Genomic Similarities and Differences.</title>
        <authorList>
            <person name="Dluhosova J."/>
            <person name="Istvanek J."/>
            <person name="Nedelnik J."/>
            <person name="Repkova J."/>
        </authorList>
    </citation>
    <scope>NUCLEOTIDE SEQUENCE [LARGE SCALE GENOMIC DNA]</scope>
    <source>
        <strain evidence="2">cv. 10/8</strain>
        <tissue evidence="1">Leaf</tissue>
    </source>
</reference>
<accession>A0A392MJI0</accession>
<organism evidence="1 2">
    <name type="scientific">Trifolium medium</name>
    <dbReference type="NCBI Taxonomy" id="97028"/>
    <lineage>
        <taxon>Eukaryota</taxon>
        <taxon>Viridiplantae</taxon>
        <taxon>Streptophyta</taxon>
        <taxon>Embryophyta</taxon>
        <taxon>Tracheophyta</taxon>
        <taxon>Spermatophyta</taxon>
        <taxon>Magnoliopsida</taxon>
        <taxon>eudicotyledons</taxon>
        <taxon>Gunneridae</taxon>
        <taxon>Pentapetalae</taxon>
        <taxon>rosids</taxon>
        <taxon>fabids</taxon>
        <taxon>Fabales</taxon>
        <taxon>Fabaceae</taxon>
        <taxon>Papilionoideae</taxon>
        <taxon>50 kb inversion clade</taxon>
        <taxon>NPAAA clade</taxon>
        <taxon>Hologalegina</taxon>
        <taxon>IRL clade</taxon>
        <taxon>Trifolieae</taxon>
        <taxon>Trifolium</taxon>
    </lineage>
</organism>
<dbReference type="Proteomes" id="UP000265520">
    <property type="component" value="Unassembled WGS sequence"/>
</dbReference>
<dbReference type="AlphaFoldDB" id="A0A392MJI0"/>
<dbReference type="EMBL" id="LXQA010012657">
    <property type="protein sequence ID" value="MCH87652.1"/>
    <property type="molecule type" value="Genomic_DNA"/>
</dbReference>
<evidence type="ECO:0000313" key="1">
    <source>
        <dbReference type="EMBL" id="MCH87652.1"/>
    </source>
</evidence>
<keyword evidence="2" id="KW-1185">Reference proteome</keyword>
<protein>
    <submittedName>
        <fullName evidence="1">Uncharacterized protein</fullName>
    </submittedName>
</protein>
<proteinExistence type="predicted"/>
<gene>
    <name evidence="1" type="ORF">A2U01_0008529</name>
</gene>
<sequence length="39" mass="4300">MAVTVPVSSDFSVRRSVFKTALQLSERSALVDVMTALTW</sequence>
<name>A0A392MJI0_9FABA</name>
<evidence type="ECO:0000313" key="2">
    <source>
        <dbReference type="Proteomes" id="UP000265520"/>
    </source>
</evidence>